<feature type="domain" description="CBM1" evidence="6">
    <location>
        <begin position="24"/>
        <end position="60"/>
    </location>
</feature>
<keyword evidence="8" id="KW-1185">Reference proteome</keyword>
<dbReference type="OrthoDB" id="95118at2759"/>
<evidence type="ECO:0000256" key="5">
    <source>
        <dbReference type="SAM" id="SignalP"/>
    </source>
</evidence>
<dbReference type="RefSeq" id="XP_007388033.1">
    <property type="nucleotide sequence ID" value="XM_007387971.1"/>
</dbReference>
<accession>R7S2M7</accession>
<dbReference type="GO" id="GO:0005576">
    <property type="term" value="C:extracellular region"/>
    <property type="evidence" value="ECO:0007669"/>
    <property type="project" value="InterPro"/>
</dbReference>
<dbReference type="InterPro" id="IPR000254">
    <property type="entry name" value="CBD"/>
</dbReference>
<dbReference type="eggNOG" id="ENOG502SJSS">
    <property type="taxonomic scope" value="Eukaryota"/>
</dbReference>
<feature type="chain" id="PRO_5004455450" evidence="5">
    <location>
        <begin position="25"/>
        <end position="323"/>
    </location>
</feature>
<dbReference type="SMART" id="SM00236">
    <property type="entry name" value="fCBD"/>
    <property type="match status" value="1"/>
</dbReference>
<dbReference type="Pfam" id="PF01670">
    <property type="entry name" value="Glyco_hydro_12"/>
    <property type="match status" value="1"/>
</dbReference>
<dbReference type="HOGENOM" id="CLU_051064_0_1_1"/>
<gene>
    <name evidence="7" type="ORF">PUNSTDRAFT_55366</name>
</gene>
<dbReference type="InterPro" id="IPR013320">
    <property type="entry name" value="ConA-like_dom_sf"/>
</dbReference>
<keyword evidence="3" id="KW-0378">Hydrolase</keyword>
<evidence type="ECO:0000256" key="3">
    <source>
        <dbReference type="RuleBase" id="RU361163"/>
    </source>
</evidence>
<dbReference type="Gene3D" id="2.60.120.180">
    <property type="match status" value="1"/>
</dbReference>
<dbReference type="OMA" id="HTWNLYS"/>
<reference evidence="8" key="1">
    <citation type="journal article" date="2012" name="Science">
        <title>The Paleozoic origin of enzymatic lignin decomposition reconstructed from 31 fungal genomes.</title>
        <authorList>
            <person name="Floudas D."/>
            <person name="Binder M."/>
            <person name="Riley R."/>
            <person name="Barry K."/>
            <person name="Blanchette R.A."/>
            <person name="Henrissat B."/>
            <person name="Martinez A.T."/>
            <person name="Otillar R."/>
            <person name="Spatafora J.W."/>
            <person name="Yadav J.S."/>
            <person name="Aerts A."/>
            <person name="Benoit I."/>
            <person name="Boyd A."/>
            <person name="Carlson A."/>
            <person name="Copeland A."/>
            <person name="Coutinho P.M."/>
            <person name="de Vries R.P."/>
            <person name="Ferreira P."/>
            <person name="Findley K."/>
            <person name="Foster B."/>
            <person name="Gaskell J."/>
            <person name="Glotzer D."/>
            <person name="Gorecki P."/>
            <person name="Heitman J."/>
            <person name="Hesse C."/>
            <person name="Hori C."/>
            <person name="Igarashi K."/>
            <person name="Jurgens J.A."/>
            <person name="Kallen N."/>
            <person name="Kersten P."/>
            <person name="Kohler A."/>
            <person name="Kuees U."/>
            <person name="Kumar T.K.A."/>
            <person name="Kuo A."/>
            <person name="LaButti K."/>
            <person name="Larrondo L.F."/>
            <person name="Lindquist E."/>
            <person name="Ling A."/>
            <person name="Lombard V."/>
            <person name="Lucas S."/>
            <person name="Lundell T."/>
            <person name="Martin R."/>
            <person name="McLaughlin D.J."/>
            <person name="Morgenstern I."/>
            <person name="Morin E."/>
            <person name="Murat C."/>
            <person name="Nagy L.G."/>
            <person name="Nolan M."/>
            <person name="Ohm R.A."/>
            <person name="Patyshakuliyeva A."/>
            <person name="Rokas A."/>
            <person name="Ruiz-Duenas F.J."/>
            <person name="Sabat G."/>
            <person name="Salamov A."/>
            <person name="Samejima M."/>
            <person name="Schmutz J."/>
            <person name="Slot J.C."/>
            <person name="St John F."/>
            <person name="Stenlid J."/>
            <person name="Sun H."/>
            <person name="Sun S."/>
            <person name="Syed K."/>
            <person name="Tsang A."/>
            <person name="Wiebenga A."/>
            <person name="Young D."/>
            <person name="Pisabarro A."/>
            <person name="Eastwood D.C."/>
            <person name="Martin F."/>
            <person name="Cullen D."/>
            <person name="Grigoriev I.V."/>
            <person name="Hibbett D.S."/>
        </authorList>
    </citation>
    <scope>NUCLEOTIDE SEQUENCE [LARGE SCALE GENOMIC DNA]</scope>
    <source>
        <strain evidence="8">HHB-11173 SS5</strain>
    </source>
</reference>
<keyword evidence="2 5" id="KW-0732">Signal</keyword>
<evidence type="ECO:0000256" key="2">
    <source>
        <dbReference type="ARBA" id="ARBA00022729"/>
    </source>
</evidence>
<dbReference type="GO" id="GO:0030248">
    <property type="term" value="F:cellulose binding"/>
    <property type="evidence" value="ECO:0007669"/>
    <property type="project" value="InterPro"/>
</dbReference>
<evidence type="ECO:0000313" key="7">
    <source>
        <dbReference type="EMBL" id="EIN04640.1"/>
    </source>
</evidence>
<feature type="region of interest" description="Disordered" evidence="4">
    <location>
        <begin position="66"/>
        <end position="87"/>
    </location>
</feature>
<feature type="signal peptide" evidence="5">
    <location>
        <begin position="1"/>
        <end position="24"/>
    </location>
</feature>
<dbReference type="PANTHER" id="PTHR34002">
    <property type="entry name" value="BLR1656 PROTEIN"/>
    <property type="match status" value="1"/>
</dbReference>
<dbReference type="SUPFAM" id="SSF49899">
    <property type="entry name" value="Concanavalin A-like lectins/glucanases"/>
    <property type="match status" value="1"/>
</dbReference>
<proteinExistence type="inferred from homology"/>
<dbReference type="InterPro" id="IPR013319">
    <property type="entry name" value="GH11/12"/>
</dbReference>
<dbReference type="PROSITE" id="PS51164">
    <property type="entry name" value="CBM1_2"/>
    <property type="match status" value="1"/>
</dbReference>
<keyword evidence="3" id="KW-0326">Glycosidase</keyword>
<dbReference type="SUPFAM" id="SSF57180">
    <property type="entry name" value="Cellulose-binding domain"/>
    <property type="match status" value="1"/>
</dbReference>
<dbReference type="PANTHER" id="PTHR34002:SF9">
    <property type="entry name" value="XYLOGLUCAN-SPECIFIC ENDO-BETA-1,4-GLUCANASE A"/>
    <property type="match status" value="1"/>
</dbReference>
<sequence length="323" mass="33588">MAGSRMFWSASIFALALFVSSTTAQVSVWGQCGGTGYTGATTCASGLVCTEQNEYYWQCLPGTASTTVGSTTSTSRTTTSSTTSASSPASTCLTVDTTSHCGQWDNITAGPYSLLLDQWGSGGASSGSDCASLTSLCGSTIAWTNTWTWTGGTGVKSFTDIMLNQGLNKQLTAIKSIPSTWTWSQSSTGTVVADVAYDLFTSATPGGSNAYEIMIWLANYNAGPISYTYGSDGSPTPVASNLSLGGHTWNLYYGSNGSNYVYSFLPTSGTITSFSADLNLFLQYLSTSQTLSSSQYLTTVQAGTEATSGSATLTTTAYSVVVN</sequence>
<comment type="similarity">
    <text evidence="1 3">Belongs to the glycosyl hydrolase 12 (cellulase H) family.</text>
</comment>
<dbReference type="GO" id="GO:0008810">
    <property type="term" value="F:cellulase activity"/>
    <property type="evidence" value="ECO:0007669"/>
    <property type="project" value="InterPro"/>
</dbReference>
<dbReference type="Pfam" id="PF00734">
    <property type="entry name" value="CBM_1"/>
    <property type="match status" value="1"/>
</dbReference>
<dbReference type="GO" id="GO:0000272">
    <property type="term" value="P:polysaccharide catabolic process"/>
    <property type="evidence" value="ECO:0007669"/>
    <property type="project" value="UniProtKB-KW"/>
</dbReference>
<evidence type="ECO:0000256" key="4">
    <source>
        <dbReference type="SAM" id="MobiDB-lite"/>
    </source>
</evidence>
<evidence type="ECO:0000259" key="6">
    <source>
        <dbReference type="PROSITE" id="PS51164"/>
    </source>
</evidence>
<organism evidence="7 8">
    <name type="scientific">Punctularia strigosozonata (strain HHB-11173)</name>
    <name type="common">White-rot fungus</name>
    <dbReference type="NCBI Taxonomy" id="741275"/>
    <lineage>
        <taxon>Eukaryota</taxon>
        <taxon>Fungi</taxon>
        <taxon>Dikarya</taxon>
        <taxon>Basidiomycota</taxon>
        <taxon>Agaricomycotina</taxon>
        <taxon>Agaricomycetes</taxon>
        <taxon>Corticiales</taxon>
        <taxon>Punctulariaceae</taxon>
        <taxon>Punctularia</taxon>
    </lineage>
</organism>
<dbReference type="PROSITE" id="PS00562">
    <property type="entry name" value="CBM1_1"/>
    <property type="match status" value="1"/>
</dbReference>
<keyword evidence="7" id="KW-0430">Lectin</keyword>
<dbReference type="InterPro" id="IPR002594">
    <property type="entry name" value="GH12"/>
</dbReference>
<evidence type="ECO:0000313" key="8">
    <source>
        <dbReference type="Proteomes" id="UP000054196"/>
    </source>
</evidence>
<dbReference type="Proteomes" id="UP000054196">
    <property type="component" value="Unassembled WGS sequence"/>
</dbReference>
<keyword evidence="3" id="KW-0119">Carbohydrate metabolism</keyword>
<dbReference type="AlphaFoldDB" id="R7S2M7"/>
<evidence type="ECO:0000256" key="1">
    <source>
        <dbReference type="ARBA" id="ARBA00005519"/>
    </source>
</evidence>
<keyword evidence="3" id="KW-0624">Polysaccharide degradation</keyword>
<dbReference type="EMBL" id="JH687553">
    <property type="protein sequence ID" value="EIN04640.1"/>
    <property type="molecule type" value="Genomic_DNA"/>
</dbReference>
<dbReference type="GeneID" id="18883972"/>
<dbReference type="KEGG" id="psq:PUNSTDRAFT_55366"/>
<protein>
    <submittedName>
        <fullName evidence="7">Concanavalin A-like lectin/glucanase</fullName>
    </submittedName>
</protein>
<dbReference type="InterPro" id="IPR035971">
    <property type="entry name" value="CBD_sf"/>
</dbReference>
<name>R7S2M7_PUNST</name>